<proteinExistence type="predicted"/>
<comment type="caution">
    <text evidence="1">The sequence shown here is derived from an EMBL/GenBank/DDBJ whole genome shotgun (WGS) entry which is preliminary data.</text>
</comment>
<evidence type="ECO:0000313" key="1">
    <source>
        <dbReference type="EMBL" id="GIX95983.1"/>
    </source>
</evidence>
<name>A0AAV4PG62_CAEEX</name>
<evidence type="ECO:0000313" key="2">
    <source>
        <dbReference type="Proteomes" id="UP001054945"/>
    </source>
</evidence>
<protein>
    <submittedName>
        <fullName evidence="1">Uncharacterized protein</fullName>
    </submittedName>
</protein>
<sequence>SACIRFDRHREEKILILDRIEYPESFTKDPVPIDRKKKRGNTDIIYCNQEMISSGNSPATTQQFANRKKRRPILSTATREMIFFWNSLRPYRFFPLILFSPCPLVIVRLLTTLSSSGRPGLPINAGQRLILTTFGPHIPERYVIRVTMSGQ</sequence>
<organism evidence="1 2">
    <name type="scientific">Caerostris extrusa</name>
    <name type="common">Bark spider</name>
    <name type="synonym">Caerostris bankana</name>
    <dbReference type="NCBI Taxonomy" id="172846"/>
    <lineage>
        <taxon>Eukaryota</taxon>
        <taxon>Metazoa</taxon>
        <taxon>Ecdysozoa</taxon>
        <taxon>Arthropoda</taxon>
        <taxon>Chelicerata</taxon>
        <taxon>Arachnida</taxon>
        <taxon>Araneae</taxon>
        <taxon>Araneomorphae</taxon>
        <taxon>Entelegynae</taxon>
        <taxon>Araneoidea</taxon>
        <taxon>Araneidae</taxon>
        <taxon>Caerostris</taxon>
    </lineage>
</organism>
<dbReference type="AlphaFoldDB" id="A0AAV4PG62"/>
<feature type="non-terminal residue" evidence="1">
    <location>
        <position position="1"/>
    </location>
</feature>
<dbReference type="Proteomes" id="UP001054945">
    <property type="component" value="Unassembled WGS sequence"/>
</dbReference>
<accession>A0AAV4PG62</accession>
<dbReference type="EMBL" id="BPLR01004591">
    <property type="protein sequence ID" value="GIX95983.1"/>
    <property type="molecule type" value="Genomic_DNA"/>
</dbReference>
<gene>
    <name evidence="1" type="ORF">CEXT_726441</name>
</gene>
<keyword evidence="2" id="KW-1185">Reference proteome</keyword>
<reference evidence="1 2" key="1">
    <citation type="submission" date="2021-06" db="EMBL/GenBank/DDBJ databases">
        <title>Caerostris extrusa draft genome.</title>
        <authorList>
            <person name="Kono N."/>
            <person name="Arakawa K."/>
        </authorList>
    </citation>
    <scope>NUCLEOTIDE SEQUENCE [LARGE SCALE GENOMIC DNA]</scope>
</reference>